<dbReference type="SUPFAM" id="SSF109604">
    <property type="entry name" value="HD-domain/PDEase-like"/>
    <property type="match status" value="1"/>
</dbReference>
<evidence type="ECO:0000259" key="2">
    <source>
        <dbReference type="PROSITE" id="PS50110"/>
    </source>
</evidence>
<dbReference type="CDD" id="cd19920">
    <property type="entry name" value="REC_PA4781-like"/>
    <property type="match status" value="1"/>
</dbReference>
<evidence type="ECO:0000259" key="3">
    <source>
        <dbReference type="PROSITE" id="PS51832"/>
    </source>
</evidence>
<dbReference type="eggNOG" id="COG3437">
    <property type="taxonomic scope" value="Bacteria"/>
</dbReference>
<dbReference type="InterPro" id="IPR001789">
    <property type="entry name" value="Sig_transdc_resp-reg_receiver"/>
</dbReference>
<protein>
    <submittedName>
        <fullName evidence="4">Response regulator receiver:metal-dependent phosphohydrolase</fullName>
    </submittedName>
</protein>
<keyword evidence="5" id="KW-1185">Reference proteome</keyword>
<dbReference type="AlphaFoldDB" id="F5R8D8"/>
<sequence length="375" mass="41520">MNLRAEFAPPPLQPAVETLLIVDDMPENLEVLDGLLRAAGYAVKAANNGRTALRLAAEGQKPSLILLDVMMPGMDGYAVLERLRADEATRDIPVIFVTALAEAGDEEAGLALGVADYITKPIKPAVLLARVRTQLQAKLARDLMRDQNAWLEAEVARRMEENEHIQAVSIRALANLAETRDQETGRHIRRTQAYVRLLAEALTDHPRHSAVLTPAYIDLLTRSAPLHDIGKVGIPDHILHKRGRLDDAEWTVMRTHAALGARAIEFAERDEERPAAFLALAREIAHWHHEHWDGSGYPDGLAGDAIPLSARLMTVADVFDAMLSRRVYKSALPADEVHAYIVGRSGSHFDPDVVEAFVRCYPDFLEIARRHADPD</sequence>
<dbReference type="CDD" id="cd00077">
    <property type="entry name" value="HDc"/>
    <property type="match status" value="1"/>
</dbReference>
<comment type="caution">
    <text evidence="4">The sequence shown here is derived from an EMBL/GenBank/DDBJ whole genome shotgun (WGS) entry which is preliminary data.</text>
</comment>
<keyword evidence="4" id="KW-0378">Hydrolase</keyword>
<name>F5R8D8_METUF</name>
<feature type="domain" description="HD-GYP" evidence="3">
    <location>
        <begin position="162"/>
        <end position="373"/>
    </location>
</feature>
<dbReference type="PROSITE" id="PS50110">
    <property type="entry name" value="RESPONSE_REGULATORY"/>
    <property type="match status" value="1"/>
</dbReference>
<dbReference type="SMART" id="SM00471">
    <property type="entry name" value="HDc"/>
    <property type="match status" value="1"/>
</dbReference>
<evidence type="ECO:0000313" key="4">
    <source>
        <dbReference type="EMBL" id="EGK73241.1"/>
    </source>
</evidence>
<keyword evidence="1" id="KW-0597">Phosphoprotein</keyword>
<feature type="domain" description="Response regulatory" evidence="2">
    <location>
        <begin position="18"/>
        <end position="135"/>
    </location>
</feature>
<dbReference type="SUPFAM" id="SSF52172">
    <property type="entry name" value="CheY-like"/>
    <property type="match status" value="1"/>
</dbReference>
<dbReference type="InterPro" id="IPR052020">
    <property type="entry name" value="Cyclic_di-GMP/3'3'-cGAMP_PDE"/>
</dbReference>
<organism evidence="4 5">
    <name type="scientific">Methyloversatilis universalis (strain ATCC BAA-1314 / DSM 25237 / JCM 13912 / CCUG 52030 / FAM5)</name>
    <dbReference type="NCBI Taxonomy" id="1000565"/>
    <lineage>
        <taxon>Bacteria</taxon>
        <taxon>Pseudomonadati</taxon>
        <taxon>Pseudomonadota</taxon>
        <taxon>Betaproteobacteria</taxon>
        <taxon>Nitrosomonadales</taxon>
        <taxon>Sterolibacteriaceae</taxon>
        <taxon>Methyloversatilis</taxon>
    </lineage>
</organism>
<dbReference type="EMBL" id="AFHG01000029">
    <property type="protein sequence ID" value="EGK73241.1"/>
    <property type="molecule type" value="Genomic_DNA"/>
</dbReference>
<dbReference type="GO" id="GO:0008081">
    <property type="term" value="F:phosphoric diester hydrolase activity"/>
    <property type="evidence" value="ECO:0007669"/>
    <property type="project" value="UniProtKB-ARBA"/>
</dbReference>
<dbReference type="Pfam" id="PF13487">
    <property type="entry name" value="HD_5"/>
    <property type="match status" value="1"/>
</dbReference>
<proteinExistence type="predicted"/>
<dbReference type="InterPro" id="IPR011006">
    <property type="entry name" value="CheY-like_superfamily"/>
</dbReference>
<dbReference type="SMART" id="SM00448">
    <property type="entry name" value="REC"/>
    <property type="match status" value="1"/>
</dbReference>
<accession>F5R8D8</accession>
<dbReference type="InterPro" id="IPR037522">
    <property type="entry name" value="HD_GYP_dom"/>
</dbReference>
<dbReference type="Proteomes" id="UP000005019">
    <property type="component" value="Unassembled WGS sequence"/>
</dbReference>
<dbReference type="RefSeq" id="WP_008058339.1">
    <property type="nucleotide sequence ID" value="NZ_AFHG01000029.1"/>
</dbReference>
<evidence type="ECO:0000256" key="1">
    <source>
        <dbReference type="PROSITE-ProRule" id="PRU00169"/>
    </source>
</evidence>
<dbReference type="Gene3D" id="1.10.3210.10">
    <property type="entry name" value="Hypothetical protein af1432"/>
    <property type="match status" value="1"/>
</dbReference>
<dbReference type="InterPro" id="IPR003607">
    <property type="entry name" value="HD/PDEase_dom"/>
</dbReference>
<dbReference type="Pfam" id="PF00072">
    <property type="entry name" value="Response_reg"/>
    <property type="match status" value="1"/>
</dbReference>
<dbReference type="PANTHER" id="PTHR45228">
    <property type="entry name" value="CYCLIC DI-GMP PHOSPHODIESTERASE TM_0186-RELATED"/>
    <property type="match status" value="1"/>
</dbReference>
<feature type="modified residue" description="4-aspartylphosphate" evidence="1">
    <location>
        <position position="68"/>
    </location>
</feature>
<evidence type="ECO:0000313" key="5">
    <source>
        <dbReference type="Proteomes" id="UP000005019"/>
    </source>
</evidence>
<gene>
    <name evidence="4" type="ORF">METUNv1_00414</name>
</gene>
<dbReference type="STRING" id="1000565.METUNv1_00414"/>
<dbReference type="PANTHER" id="PTHR45228:SF5">
    <property type="entry name" value="CYCLIC DI-GMP PHOSPHODIESTERASE VC_1348-RELATED"/>
    <property type="match status" value="1"/>
</dbReference>
<dbReference type="Gene3D" id="3.40.50.2300">
    <property type="match status" value="1"/>
</dbReference>
<reference evidence="4 5" key="1">
    <citation type="journal article" date="2011" name="J. Bacteriol.">
        <title>Genome sequence of Methyloversatilis universalis FAM5T, a methylotrophic representative of the order Rhodocyclales.</title>
        <authorList>
            <person name="Kittichotirat W."/>
            <person name="Good N.M."/>
            <person name="Hall R."/>
            <person name="Bringel F."/>
            <person name="Lajus A."/>
            <person name="Medigue C."/>
            <person name="Smalley N.E."/>
            <person name="Beck D."/>
            <person name="Bumgarner R."/>
            <person name="Vuilleumier S."/>
            <person name="Kalyuzhnaya M.G."/>
        </authorList>
    </citation>
    <scope>NUCLEOTIDE SEQUENCE [LARGE SCALE GENOMIC DNA]</scope>
    <source>
        <strain evidence="5">ATCC BAA-1314 / JCM 13912 / FAM5</strain>
    </source>
</reference>
<dbReference type="PROSITE" id="PS51832">
    <property type="entry name" value="HD_GYP"/>
    <property type="match status" value="1"/>
</dbReference>
<dbReference type="GO" id="GO:0000160">
    <property type="term" value="P:phosphorelay signal transduction system"/>
    <property type="evidence" value="ECO:0007669"/>
    <property type="project" value="InterPro"/>
</dbReference>